<dbReference type="RefSeq" id="WP_125012942.1">
    <property type="nucleotide sequence ID" value="NZ_RQVR01000010.1"/>
</dbReference>
<accession>A0A3P3W6I1</accession>
<dbReference type="PANTHER" id="PTHR34310:SF5">
    <property type="entry name" value="DUF427 DOMAIN PROTEIN (AFU_ORTHOLOGUE AFUA_3G02220)"/>
    <property type="match status" value="1"/>
</dbReference>
<dbReference type="OrthoDB" id="119916at2"/>
<dbReference type="Proteomes" id="UP000271937">
    <property type="component" value="Unassembled WGS sequence"/>
</dbReference>
<reference evidence="2 3" key="1">
    <citation type="submission" date="2018-11" db="EMBL/GenBank/DDBJ databases">
        <title>Flavobacterium sp. nov., YIM 102600 draft genome.</title>
        <authorList>
            <person name="Li G."/>
            <person name="Jiang Y."/>
        </authorList>
    </citation>
    <scope>NUCLEOTIDE SEQUENCE [LARGE SCALE GENOMIC DNA]</scope>
    <source>
        <strain evidence="2 3">YIM 102600</strain>
    </source>
</reference>
<keyword evidence="3" id="KW-1185">Reference proteome</keyword>
<proteinExistence type="predicted"/>
<dbReference type="InterPro" id="IPR007361">
    <property type="entry name" value="DUF427"/>
</dbReference>
<evidence type="ECO:0000313" key="3">
    <source>
        <dbReference type="Proteomes" id="UP000271937"/>
    </source>
</evidence>
<evidence type="ECO:0000313" key="2">
    <source>
        <dbReference type="EMBL" id="RRJ90795.1"/>
    </source>
</evidence>
<sequence length="95" mass="10926">MKAVFNNQIIAQSDKTVSFEGNTYFPRSGIVEKYFKPSKRSSVCDEKGVAQYYNIEVHGEFRDDAAWCYPEVSEYAKAIEGYVAFWKGIRISHDL</sequence>
<protein>
    <submittedName>
        <fullName evidence="2">DUF427 domain-containing protein</fullName>
    </submittedName>
</protein>
<organism evidence="2 3">
    <name type="scientific">Flavobacterium macacae</name>
    <dbReference type="NCBI Taxonomy" id="2488993"/>
    <lineage>
        <taxon>Bacteria</taxon>
        <taxon>Pseudomonadati</taxon>
        <taxon>Bacteroidota</taxon>
        <taxon>Flavobacteriia</taxon>
        <taxon>Flavobacteriales</taxon>
        <taxon>Flavobacteriaceae</taxon>
        <taxon>Flavobacterium</taxon>
    </lineage>
</organism>
<evidence type="ECO:0000259" key="1">
    <source>
        <dbReference type="Pfam" id="PF04248"/>
    </source>
</evidence>
<dbReference type="AlphaFoldDB" id="A0A3P3W6I1"/>
<name>A0A3P3W6I1_9FLAO</name>
<comment type="caution">
    <text evidence="2">The sequence shown here is derived from an EMBL/GenBank/DDBJ whole genome shotgun (WGS) entry which is preliminary data.</text>
</comment>
<dbReference type="Gene3D" id="2.170.150.40">
    <property type="entry name" value="Domain of unknown function (DUF427)"/>
    <property type="match status" value="1"/>
</dbReference>
<dbReference type="InterPro" id="IPR038694">
    <property type="entry name" value="DUF427_sf"/>
</dbReference>
<dbReference type="PANTHER" id="PTHR34310">
    <property type="entry name" value="DUF427 DOMAIN PROTEIN (AFU_ORTHOLOGUE AFUA_3G02220)"/>
    <property type="match status" value="1"/>
</dbReference>
<gene>
    <name evidence="2" type="ORF">EG849_09975</name>
</gene>
<feature type="domain" description="DUF427" evidence="1">
    <location>
        <begin position="1"/>
        <end position="87"/>
    </location>
</feature>
<dbReference type="EMBL" id="RQVR01000010">
    <property type="protein sequence ID" value="RRJ90795.1"/>
    <property type="molecule type" value="Genomic_DNA"/>
</dbReference>
<dbReference type="Pfam" id="PF04248">
    <property type="entry name" value="NTP_transf_9"/>
    <property type="match status" value="1"/>
</dbReference>